<feature type="compositionally biased region" description="Polar residues" evidence="6">
    <location>
        <begin position="102"/>
        <end position="128"/>
    </location>
</feature>
<protein>
    <submittedName>
        <fullName evidence="8 10">Uncharacterized protein</fullName>
    </submittedName>
</protein>
<keyword evidence="3 7" id="KW-0812">Transmembrane</keyword>
<organism evidence="8">
    <name type="scientific">Eremomyces bilateralis CBS 781.70</name>
    <dbReference type="NCBI Taxonomy" id="1392243"/>
    <lineage>
        <taxon>Eukaryota</taxon>
        <taxon>Fungi</taxon>
        <taxon>Dikarya</taxon>
        <taxon>Ascomycota</taxon>
        <taxon>Pezizomycotina</taxon>
        <taxon>Dothideomycetes</taxon>
        <taxon>Dothideomycetes incertae sedis</taxon>
        <taxon>Eremomycetales</taxon>
        <taxon>Eremomycetaceae</taxon>
        <taxon>Eremomyces</taxon>
    </lineage>
</organism>
<sequence length="149" mass="15964">MSFFTPPLAVLLSGGSGLQVFLNLMLTILTFGIGGVVHALVYITRSKTSIFSSNSMIRPGLTITQTTYIPGPPLPNGQQFTVIKTPTGTKAVPLSTPKPPHNNVSGHTNAPRTGLQQYNSQQTRQAPTTLPPTLEHVPRDSRRLASAPH</sequence>
<dbReference type="AlphaFoldDB" id="A0A6G1G4S2"/>
<reference evidence="10" key="2">
    <citation type="submission" date="2020-04" db="EMBL/GenBank/DDBJ databases">
        <authorList>
            <consortium name="NCBI Genome Project"/>
        </authorList>
    </citation>
    <scope>NUCLEOTIDE SEQUENCE</scope>
    <source>
        <strain evidence="10">CBS 781.70</strain>
    </source>
</reference>
<evidence type="ECO:0000313" key="8">
    <source>
        <dbReference type="EMBL" id="KAF1813063.1"/>
    </source>
</evidence>
<dbReference type="Proteomes" id="UP000504638">
    <property type="component" value="Unplaced"/>
</dbReference>
<dbReference type="GO" id="GO:0016020">
    <property type="term" value="C:membrane"/>
    <property type="evidence" value="ECO:0007669"/>
    <property type="project" value="UniProtKB-SubCell"/>
</dbReference>
<feature type="transmembrane region" description="Helical" evidence="7">
    <location>
        <begin position="20"/>
        <end position="43"/>
    </location>
</feature>
<keyword evidence="4 7" id="KW-1133">Transmembrane helix</keyword>
<evidence type="ECO:0000256" key="1">
    <source>
        <dbReference type="ARBA" id="ARBA00004370"/>
    </source>
</evidence>
<accession>A0A6G1G4S2</accession>
<evidence type="ECO:0000256" key="4">
    <source>
        <dbReference type="ARBA" id="ARBA00022989"/>
    </source>
</evidence>
<comment type="similarity">
    <text evidence="2">Belongs to the UPF0057 (PMP3) family.</text>
</comment>
<keyword evidence="5 7" id="KW-0472">Membrane</keyword>
<dbReference type="RefSeq" id="XP_033534694.1">
    <property type="nucleotide sequence ID" value="XM_033678094.1"/>
</dbReference>
<dbReference type="Pfam" id="PF01679">
    <property type="entry name" value="Pmp3"/>
    <property type="match status" value="1"/>
</dbReference>
<evidence type="ECO:0000313" key="9">
    <source>
        <dbReference type="Proteomes" id="UP000504638"/>
    </source>
</evidence>
<evidence type="ECO:0000256" key="6">
    <source>
        <dbReference type="SAM" id="MobiDB-lite"/>
    </source>
</evidence>
<reference evidence="8 10" key="1">
    <citation type="submission" date="2020-01" db="EMBL/GenBank/DDBJ databases">
        <authorList>
            <consortium name="DOE Joint Genome Institute"/>
            <person name="Haridas S."/>
            <person name="Albert R."/>
            <person name="Binder M."/>
            <person name="Bloem J."/>
            <person name="Labutti K."/>
            <person name="Salamov A."/>
            <person name="Andreopoulos B."/>
            <person name="Baker S.E."/>
            <person name="Barry K."/>
            <person name="Bills G."/>
            <person name="Bluhm B.H."/>
            <person name="Cannon C."/>
            <person name="Castanera R."/>
            <person name="Culley D.E."/>
            <person name="Daum C."/>
            <person name="Ezra D."/>
            <person name="Gonzalez J.B."/>
            <person name="Henrissat B."/>
            <person name="Kuo A."/>
            <person name="Liang C."/>
            <person name="Lipzen A."/>
            <person name="Lutzoni F."/>
            <person name="Magnuson J."/>
            <person name="Mondo S."/>
            <person name="Nolan M."/>
            <person name="Ohm R."/>
            <person name="Pangilinan J."/>
            <person name="Park H.-J."/>
            <person name="Ramirez L."/>
            <person name="Alfaro M."/>
            <person name="Sun H."/>
            <person name="Tritt A."/>
            <person name="Yoshinaga Y."/>
            <person name="Zwiers L.-H."/>
            <person name="Turgeon B.G."/>
            <person name="Goodwin S.B."/>
            <person name="Spatafora J.W."/>
            <person name="Crous P.W."/>
            <person name="Grigoriev I.V."/>
        </authorList>
    </citation>
    <scope>NUCLEOTIDE SEQUENCE</scope>
    <source>
        <strain evidence="8 10">CBS 781.70</strain>
    </source>
</reference>
<evidence type="ECO:0000313" key="10">
    <source>
        <dbReference type="RefSeq" id="XP_033534694.1"/>
    </source>
</evidence>
<evidence type="ECO:0000256" key="3">
    <source>
        <dbReference type="ARBA" id="ARBA00022692"/>
    </source>
</evidence>
<keyword evidence="9" id="KW-1185">Reference proteome</keyword>
<dbReference type="GeneID" id="54418664"/>
<comment type="subcellular location">
    <subcellularLocation>
        <location evidence="1">Membrane</location>
    </subcellularLocation>
</comment>
<dbReference type="InterPro" id="IPR000612">
    <property type="entry name" value="PMP3"/>
</dbReference>
<gene>
    <name evidence="8 10" type="ORF">P152DRAFT_449147</name>
</gene>
<evidence type="ECO:0000256" key="2">
    <source>
        <dbReference type="ARBA" id="ARBA00009530"/>
    </source>
</evidence>
<name>A0A6G1G4S2_9PEZI</name>
<proteinExistence type="inferred from homology"/>
<evidence type="ECO:0000256" key="7">
    <source>
        <dbReference type="SAM" id="Phobius"/>
    </source>
</evidence>
<feature type="region of interest" description="Disordered" evidence="6">
    <location>
        <begin position="85"/>
        <end position="149"/>
    </location>
</feature>
<reference evidence="10" key="3">
    <citation type="submission" date="2025-04" db="UniProtKB">
        <authorList>
            <consortium name="RefSeq"/>
        </authorList>
    </citation>
    <scope>IDENTIFICATION</scope>
    <source>
        <strain evidence="10">CBS 781.70</strain>
    </source>
</reference>
<evidence type="ECO:0000256" key="5">
    <source>
        <dbReference type="ARBA" id="ARBA00023136"/>
    </source>
</evidence>
<dbReference type="EMBL" id="ML975156">
    <property type="protein sequence ID" value="KAF1813063.1"/>
    <property type="molecule type" value="Genomic_DNA"/>
</dbReference>